<evidence type="ECO:0000313" key="2">
    <source>
        <dbReference type="Proteomes" id="UP000735302"/>
    </source>
</evidence>
<keyword evidence="2" id="KW-1185">Reference proteome</keyword>
<reference evidence="1 2" key="1">
    <citation type="journal article" date="2021" name="Elife">
        <title>Chloroplast acquisition without the gene transfer in kleptoplastic sea slugs, Plakobranchus ocellatus.</title>
        <authorList>
            <person name="Maeda T."/>
            <person name="Takahashi S."/>
            <person name="Yoshida T."/>
            <person name="Shimamura S."/>
            <person name="Takaki Y."/>
            <person name="Nagai Y."/>
            <person name="Toyoda A."/>
            <person name="Suzuki Y."/>
            <person name="Arimoto A."/>
            <person name="Ishii H."/>
            <person name="Satoh N."/>
            <person name="Nishiyama T."/>
            <person name="Hasebe M."/>
            <person name="Maruyama T."/>
            <person name="Minagawa J."/>
            <person name="Obokata J."/>
            <person name="Shigenobu S."/>
        </authorList>
    </citation>
    <scope>NUCLEOTIDE SEQUENCE [LARGE SCALE GENOMIC DNA]</scope>
</reference>
<dbReference type="AlphaFoldDB" id="A0AAV4CNC9"/>
<name>A0AAV4CNC9_9GAST</name>
<sequence length="101" mass="10857">MSPCLCTFFFPPSSKCRPDRLCHSDNTGVKNNPVAQIEPPLVEVLTAIASPCVKAKDRVTHASPLNRDTGLFHRADLCYGSLASSDRTGTPCLSGIRLKVG</sequence>
<evidence type="ECO:0000313" key="1">
    <source>
        <dbReference type="EMBL" id="GFO33119.1"/>
    </source>
</evidence>
<dbReference type="Proteomes" id="UP000735302">
    <property type="component" value="Unassembled WGS sequence"/>
</dbReference>
<protein>
    <submittedName>
        <fullName evidence="1">Uncharacterized protein</fullName>
    </submittedName>
</protein>
<gene>
    <name evidence="1" type="ORF">PoB_005962400</name>
</gene>
<dbReference type="EMBL" id="BLXT01006765">
    <property type="protein sequence ID" value="GFO33119.1"/>
    <property type="molecule type" value="Genomic_DNA"/>
</dbReference>
<comment type="caution">
    <text evidence="1">The sequence shown here is derived from an EMBL/GenBank/DDBJ whole genome shotgun (WGS) entry which is preliminary data.</text>
</comment>
<accession>A0AAV4CNC9</accession>
<proteinExistence type="predicted"/>
<organism evidence="1 2">
    <name type="scientific">Plakobranchus ocellatus</name>
    <dbReference type="NCBI Taxonomy" id="259542"/>
    <lineage>
        <taxon>Eukaryota</taxon>
        <taxon>Metazoa</taxon>
        <taxon>Spiralia</taxon>
        <taxon>Lophotrochozoa</taxon>
        <taxon>Mollusca</taxon>
        <taxon>Gastropoda</taxon>
        <taxon>Heterobranchia</taxon>
        <taxon>Euthyneura</taxon>
        <taxon>Panpulmonata</taxon>
        <taxon>Sacoglossa</taxon>
        <taxon>Placobranchoidea</taxon>
        <taxon>Plakobranchidae</taxon>
        <taxon>Plakobranchus</taxon>
    </lineage>
</organism>